<comment type="caution">
    <text evidence="2">The sequence shown here is derived from an EMBL/GenBank/DDBJ whole genome shotgun (WGS) entry which is preliminary data.</text>
</comment>
<keyword evidence="1" id="KW-0175">Coiled coil</keyword>
<reference evidence="2" key="1">
    <citation type="submission" date="2020-11" db="EMBL/GenBank/DDBJ databases">
        <authorList>
            <consortium name="DOE Joint Genome Institute"/>
            <person name="Ahrendt S."/>
            <person name="Riley R."/>
            <person name="Andreopoulos W."/>
            <person name="LaButti K."/>
            <person name="Pangilinan J."/>
            <person name="Ruiz-duenas F.J."/>
            <person name="Barrasa J.M."/>
            <person name="Sanchez-Garcia M."/>
            <person name="Camarero S."/>
            <person name="Miyauchi S."/>
            <person name="Serrano A."/>
            <person name="Linde D."/>
            <person name="Babiker R."/>
            <person name="Drula E."/>
            <person name="Ayuso-Fernandez I."/>
            <person name="Pacheco R."/>
            <person name="Padilla G."/>
            <person name="Ferreira P."/>
            <person name="Barriuso J."/>
            <person name="Kellner H."/>
            <person name="Castanera R."/>
            <person name="Alfaro M."/>
            <person name="Ramirez L."/>
            <person name="Pisabarro A.G."/>
            <person name="Kuo A."/>
            <person name="Tritt A."/>
            <person name="Lipzen A."/>
            <person name="He G."/>
            <person name="Yan M."/>
            <person name="Ng V."/>
            <person name="Cullen D."/>
            <person name="Martin F."/>
            <person name="Rosso M.-N."/>
            <person name="Henrissat B."/>
            <person name="Hibbett D."/>
            <person name="Martinez A.T."/>
            <person name="Grigoriev I.V."/>
        </authorList>
    </citation>
    <scope>NUCLEOTIDE SEQUENCE</scope>
    <source>
        <strain evidence="2">AH 44721</strain>
    </source>
</reference>
<evidence type="ECO:0008006" key="4">
    <source>
        <dbReference type="Google" id="ProtNLM"/>
    </source>
</evidence>
<proteinExistence type="predicted"/>
<evidence type="ECO:0000256" key="1">
    <source>
        <dbReference type="SAM" id="Coils"/>
    </source>
</evidence>
<evidence type="ECO:0000313" key="2">
    <source>
        <dbReference type="EMBL" id="KAF8873325.1"/>
    </source>
</evidence>
<dbReference type="Gene3D" id="3.80.10.10">
    <property type="entry name" value="Ribonuclease Inhibitor"/>
    <property type="match status" value="1"/>
</dbReference>
<accession>A0A9P5TF80</accession>
<evidence type="ECO:0000313" key="3">
    <source>
        <dbReference type="Proteomes" id="UP000724874"/>
    </source>
</evidence>
<gene>
    <name evidence="2" type="ORF">CPB84DRAFT_646126</name>
</gene>
<feature type="coiled-coil region" evidence="1">
    <location>
        <begin position="50"/>
        <end position="77"/>
    </location>
</feature>
<dbReference type="Proteomes" id="UP000724874">
    <property type="component" value="Unassembled WGS sequence"/>
</dbReference>
<sequence>MNPNITLLSSFYRQSKHWTTSPCVLCSYEVAFYTCHDATGNSGCDLCGEITQLERQILEAKEALKAMTNRHGELRDKVNQMHGPFIHRLPPEITSSIFELCVPTTLRNSSWEEFGSQGIKTCLETPPQTLGRVCRSWKEIAWATPRLWTVIKFDLNLRKVSPAWDEVVQGWLTRSGQHPLHIRLRLTSSIHAEGIQQVRTKFSPSIDMINQHSNRWYQLELFLPPSIFSLLHTDHSILRTLEVSSIYYKCNQEGIINMNGAGPQDLLLKFTHLQNVQISWNNVTRGMLDNLRMDECVELLRHAHQLTYLKVHSILPMSTSGFPIPASHVLHDRLRMLNIESMDVPEWPMNHFLTSISLPSLLELYVCEPQLHSEALLSFFSQSSCLLMKLCIKMVDIKNHEDDRVIGVLQSLPSLQIFELEPAPSCHYKPHLLFQHLAQTTTPRDDNPLEQFLPNLKCFYFHTTSISWDLLADIFGPASDFHNPHRRPLNKVHIYF</sequence>
<dbReference type="EMBL" id="JADNYJ010000241">
    <property type="protein sequence ID" value="KAF8873325.1"/>
    <property type="molecule type" value="Genomic_DNA"/>
</dbReference>
<keyword evidence="3" id="KW-1185">Reference proteome</keyword>
<dbReference type="OrthoDB" id="3056769at2759"/>
<organism evidence="2 3">
    <name type="scientific">Gymnopilus junonius</name>
    <name type="common">Spectacular rustgill mushroom</name>
    <name type="synonym">Gymnopilus spectabilis subsp. junonius</name>
    <dbReference type="NCBI Taxonomy" id="109634"/>
    <lineage>
        <taxon>Eukaryota</taxon>
        <taxon>Fungi</taxon>
        <taxon>Dikarya</taxon>
        <taxon>Basidiomycota</taxon>
        <taxon>Agaricomycotina</taxon>
        <taxon>Agaricomycetes</taxon>
        <taxon>Agaricomycetidae</taxon>
        <taxon>Agaricales</taxon>
        <taxon>Agaricineae</taxon>
        <taxon>Hymenogastraceae</taxon>
        <taxon>Gymnopilus</taxon>
    </lineage>
</organism>
<name>A0A9P5TF80_GYMJU</name>
<dbReference type="AlphaFoldDB" id="A0A9P5TF80"/>
<protein>
    <recommendedName>
        <fullName evidence="4">F-box domain-containing protein</fullName>
    </recommendedName>
</protein>
<dbReference type="InterPro" id="IPR032675">
    <property type="entry name" value="LRR_dom_sf"/>
</dbReference>
<dbReference type="SUPFAM" id="SSF52047">
    <property type="entry name" value="RNI-like"/>
    <property type="match status" value="1"/>
</dbReference>